<dbReference type="InterPro" id="IPR036259">
    <property type="entry name" value="MFS_trans_sf"/>
</dbReference>
<proteinExistence type="inferred from homology"/>
<comment type="subcellular location">
    <subcellularLocation>
        <location evidence="1">Membrane</location>
        <topology evidence="1">Multi-pass membrane protein</topology>
    </subcellularLocation>
</comment>
<dbReference type="PANTHER" id="PTHR23294:SF30">
    <property type="entry name" value="UNC93-LIKE PROTEIN MFSD11"/>
    <property type="match status" value="1"/>
</dbReference>
<keyword evidence="5 6" id="KW-0472">Membrane</keyword>
<keyword evidence="3 6" id="KW-0812">Transmembrane</keyword>
<feature type="transmembrane region" description="Helical" evidence="6">
    <location>
        <begin position="69"/>
        <end position="94"/>
    </location>
</feature>
<protein>
    <submittedName>
        <fullName evidence="8">MFS domain-containing protein</fullName>
    </submittedName>
</protein>
<sequence length="241" mass="26823">MLGFGHLCIMVGYDSESFVLESVIHSIHERTPEVISKYAGYYGQAVMYIVYMIGCLFSPSILNEIGSKWILILSAICFASFPLGFFFINSWYYYLSQMLLGFGYALYYQGNGGYLTSKSTRQTLESNVNIAWSVGCCCLLISSGILASVTHMTHEQPAHLNSSLNPTSLDNRIERRFSDLEIKLLFGIFLGASIVAILNFIACPGRDVTNCIQETKKKGTFMGTFSEYREMRQGSGNASAN</sequence>
<dbReference type="GO" id="GO:0016020">
    <property type="term" value="C:membrane"/>
    <property type="evidence" value="ECO:0007669"/>
    <property type="project" value="UniProtKB-SubCell"/>
</dbReference>
<dbReference type="eggNOG" id="KOG3098">
    <property type="taxonomic scope" value="Eukaryota"/>
</dbReference>
<evidence type="ECO:0000256" key="5">
    <source>
        <dbReference type="ARBA" id="ARBA00023136"/>
    </source>
</evidence>
<dbReference type="InterPro" id="IPR010291">
    <property type="entry name" value="Ion_channel_UNC-93"/>
</dbReference>
<accession>A0A1I7UN22</accession>
<dbReference type="AlphaFoldDB" id="A0A1I7UN22"/>
<dbReference type="PANTHER" id="PTHR23294">
    <property type="entry name" value="ET TRANSLATION PRODUCT-RELATED"/>
    <property type="match status" value="1"/>
</dbReference>
<feature type="transmembrane region" description="Helical" evidence="6">
    <location>
        <begin position="41"/>
        <end position="62"/>
    </location>
</feature>
<reference evidence="8" key="1">
    <citation type="submission" date="2016-11" db="UniProtKB">
        <authorList>
            <consortium name="WormBaseParasite"/>
        </authorList>
    </citation>
    <scope>IDENTIFICATION</scope>
</reference>
<dbReference type="Gene3D" id="1.20.1250.20">
    <property type="entry name" value="MFS general substrate transporter like domains"/>
    <property type="match status" value="1"/>
</dbReference>
<feature type="transmembrane region" description="Helical" evidence="6">
    <location>
        <begin position="182"/>
        <end position="202"/>
    </location>
</feature>
<dbReference type="Proteomes" id="UP000095282">
    <property type="component" value="Unplaced"/>
</dbReference>
<feature type="transmembrane region" description="Helical" evidence="6">
    <location>
        <begin position="130"/>
        <end position="149"/>
    </location>
</feature>
<evidence type="ECO:0000256" key="6">
    <source>
        <dbReference type="SAM" id="Phobius"/>
    </source>
</evidence>
<dbReference type="WBParaSite" id="Csp11.Scaffold630.g17617.t1">
    <property type="protein sequence ID" value="Csp11.Scaffold630.g17617.t1"/>
    <property type="gene ID" value="Csp11.Scaffold630.g17617"/>
</dbReference>
<evidence type="ECO:0000313" key="7">
    <source>
        <dbReference type="Proteomes" id="UP000095282"/>
    </source>
</evidence>
<evidence type="ECO:0000313" key="8">
    <source>
        <dbReference type="WBParaSite" id="Csp11.Scaffold630.g17617.t1"/>
    </source>
</evidence>
<evidence type="ECO:0000256" key="1">
    <source>
        <dbReference type="ARBA" id="ARBA00004141"/>
    </source>
</evidence>
<organism evidence="7 8">
    <name type="scientific">Caenorhabditis tropicalis</name>
    <dbReference type="NCBI Taxonomy" id="1561998"/>
    <lineage>
        <taxon>Eukaryota</taxon>
        <taxon>Metazoa</taxon>
        <taxon>Ecdysozoa</taxon>
        <taxon>Nematoda</taxon>
        <taxon>Chromadorea</taxon>
        <taxon>Rhabditida</taxon>
        <taxon>Rhabditina</taxon>
        <taxon>Rhabditomorpha</taxon>
        <taxon>Rhabditoidea</taxon>
        <taxon>Rhabditidae</taxon>
        <taxon>Peloderinae</taxon>
        <taxon>Caenorhabditis</taxon>
    </lineage>
</organism>
<dbReference type="Pfam" id="PF05978">
    <property type="entry name" value="UNC-93"/>
    <property type="match status" value="1"/>
</dbReference>
<dbReference type="InterPro" id="IPR051617">
    <property type="entry name" value="UNC-93-like_regulator"/>
</dbReference>
<keyword evidence="4 6" id="KW-1133">Transmembrane helix</keyword>
<evidence type="ECO:0000256" key="4">
    <source>
        <dbReference type="ARBA" id="ARBA00022989"/>
    </source>
</evidence>
<name>A0A1I7UN22_9PELO</name>
<dbReference type="SUPFAM" id="SSF103473">
    <property type="entry name" value="MFS general substrate transporter"/>
    <property type="match status" value="1"/>
</dbReference>
<comment type="similarity">
    <text evidence="2">Belongs to the unc-93 family.</text>
</comment>
<keyword evidence="7" id="KW-1185">Reference proteome</keyword>
<evidence type="ECO:0000256" key="3">
    <source>
        <dbReference type="ARBA" id="ARBA00022692"/>
    </source>
</evidence>
<evidence type="ECO:0000256" key="2">
    <source>
        <dbReference type="ARBA" id="ARBA00009172"/>
    </source>
</evidence>